<protein>
    <submittedName>
        <fullName evidence="1">Uncharacterized protein</fullName>
    </submittedName>
</protein>
<accession>A0A5B0G9G8</accession>
<organism evidence="1 2">
    <name type="scientific">Paraburkholderia panacisoli</name>
    <dbReference type="NCBI Taxonomy" id="2603818"/>
    <lineage>
        <taxon>Bacteria</taxon>
        <taxon>Pseudomonadati</taxon>
        <taxon>Pseudomonadota</taxon>
        <taxon>Betaproteobacteria</taxon>
        <taxon>Burkholderiales</taxon>
        <taxon>Burkholderiaceae</taxon>
        <taxon>Paraburkholderia</taxon>
    </lineage>
</organism>
<reference evidence="1 2" key="1">
    <citation type="submission" date="2019-08" db="EMBL/GenBank/DDBJ databases">
        <title>Paraburkholderia sp. DCY113.</title>
        <authorList>
            <person name="Kang J."/>
        </authorList>
    </citation>
    <scope>NUCLEOTIDE SEQUENCE [LARGE SCALE GENOMIC DNA]</scope>
    <source>
        <strain evidence="1 2">DCY113</strain>
    </source>
</reference>
<gene>
    <name evidence="1" type="ORF">FVF58_43680</name>
</gene>
<dbReference type="Proteomes" id="UP000325273">
    <property type="component" value="Unassembled WGS sequence"/>
</dbReference>
<evidence type="ECO:0000313" key="1">
    <source>
        <dbReference type="EMBL" id="KAA0998629.1"/>
    </source>
</evidence>
<dbReference type="AlphaFoldDB" id="A0A5B0G9G8"/>
<comment type="caution">
    <text evidence="1">The sequence shown here is derived from an EMBL/GenBank/DDBJ whole genome shotgun (WGS) entry which is preliminary data.</text>
</comment>
<evidence type="ECO:0000313" key="2">
    <source>
        <dbReference type="Proteomes" id="UP000325273"/>
    </source>
</evidence>
<name>A0A5B0G9G8_9BURK</name>
<dbReference type="RefSeq" id="WP_149675818.1">
    <property type="nucleotide sequence ID" value="NZ_VTUZ01000055.1"/>
</dbReference>
<keyword evidence="2" id="KW-1185">Reference proteome</keyword>
<dbReference type="EMBL" id="VTUZ01000055">
    <property type="protein sequence ID" value="KAA0998629.1"/>
    <property type="molecule type" value="Genomic_DNA"/>
</dbReference>
<sequence length="72" mass="7814">MKRQNTPKNWIDIAITVSGVEVTGSYTLDKDEWMTVRMNGGGSKPARGGLAADSVARMILGELYAEANRAKD</sequence>
<proteinExistence type="predicted"/>